<protein>
    <submittedName>
        <fullName evidence="2">Uncharacterized protein</fullName>
    </submittedName>
</protein>
<name>A0AAE8SJZ0_9HYPO</name>
<reference evidence="2" key="1">
    <citation type="submission" date="2018-03" db="EMBL/GenBank/DDBJ databases">
        <authorList>
            <person name="Guldener U."/>
        </authorList>
    </citation>
    <scope>NUCLEOTIDE SEQUENCE</scope>
</reference>
<feature type="region of interest" description="Disordered" evidence="1">
    <location>
        <begin position="394"/>
        <end position="425"/>
    </location>
</feature>
<keyword evidence="3" id="KW-1185">Reference proteome</keyword>
<dbReference type="Proteomes" id="UP001187734">
    <property type="component" value="Unassembled WGS sequence"/>
</dbReference>
<accession>A0AAE8SJZ0</accession>
<proteinExistence type="predicted"/>
<gene>
    <name evidence="2" type="ORF">FTOL_07901</name>
</gene>
<feature type="compositionally biased region" description="Basic and acidic residues" evidence="1">
    <location>
        <begin position="65"/>
        <end position="76"/>
    </location>
</feature>
<comment type="caution">
    <text evidence="2">The sequence shown here is derived from an EMBL/GenBank/DDBJ whole genome shotgun (WGS) entry which is preliminary data.</text>
</comment>
<evidence type="ECO:0000256" key="1">
    <source>
        <dbReference type="SAM" id="MobiDB-lite"/>
    </source>
</evidence>
<evidence type="ECO:0000313" key="2">
    <source>
        <dbReference type="EMBL" id="SPJ79510.1"/>
    </source>
</evidence>
<sequence>MSGVSNKHAALVRDMQCLEIPAERLSDSSSGFPGRSYLLEDSMEEDSTISQEPVKRRSPPPTLRADSRQTSEECSHDCQIPQADSRVPLLRPRIDDHARALYWPDIELTQQPETRPIGQDELMGELEVIYAGLAKAESNLATEADTISPYMESSVEDFELLRWFKQREVEAITLKDRVSQYVKQRIEDMAWYLIQILDENESTLEDANTALLEALARVEALLNRLKMRFRRIYAELKQKDGLTQAIFEFPNNFRHLCTTMPWTVAPALLVLWGVCWMFFGSPSPPHKRPVAAGPVTSPSPVFYDFLGGCPSTDTLDCLQYLNIPYPDGDDSQDIVQSSVHDDLDITSGFVDPLSIIQDTPRDPDFLTVGTSLQMSNFNLEMLGQDSDDTRRLPEATALGTQTQSRQVPDHQSATNLGGHESESQW</sequence>
<evidence type="ECO:0000313" key="3">
    <source>
        <dbReference type="Proteomes" id="UP001187734"/>
    </source>
</evidence>
<organism evidence="2 3">
    <name type="scientific">Fusarium torulosum</name>
    <dbReference type="NCBI Taxonomy" id="33205"/>
    <lineage>
        <taxon>Eukaryota</taxon>
        <taxon>Fungi</taxon>
        <taxon>Dikarya</taxon>
        <taxon>Ascomycota</taxon>
        <taxon>Pezizomycotina</taxon>
        <taxon>Sordariomycetes</taxon>
        <taxon>Hypocreomycetidae</taxon>
        <taxon>Hypocreales</taxon>
        <taxon>Nectriaceae</taxon>
        <taxon>Fusarium</taxon>
    </lineage>
</organism>
<feature type="region of interest" description="Disordered" evidence="1">
    <location>
        <begin position="22"/>
        <end position="78"/>
    </location>
</feature>
<feature type="compositionally biased region" description="Polar residues" evidence="1">
    <location>
        <begin position="398"/>
        <end position="415"/>
    </location>
</feature>
<dbReference type="AlphaFoldDB" id="A0AAE8SJZ0"/>
<dbReference type="EMBL" id="ONZP01000270">
    <property type="protein sequence ID" value="SPJ79510.1"/>
    <property type="molecule type" value="Genomic_DNA"/>
</dbReference>